<dbReference type="PROSITE" id="PS50109">
    <property type="entry name" value="HIS_KIN"/>
    <property type="match status" value="1"/>
</dbReference>
<dbReference type="CDD" id="cd00082">
    <property type="entry name" value="HisKA"/>
    <property type="match status" value="1"/>
</dbReference>
<comment type="caution">
    <text evidence="6">The sequence shown here is derived from an EMBL/GenBank/DDBJ whole genome shotgun (WGS) entry which is preliminary data.</text>
</comment>
<organism evidence="6 7">
    <name type="scientific">Desulfolutivibrio sulfodismutans</name>
    <dbReference type="NCBI Taxonomy" id="63561"/>
    <lineage>
        <taxon>Bacteria</taxon>
        <taxon>Pseudomonadati</taxon>
        <taxon>Thermodesulfobacteriota</taxon>
        <taxon>Desulfovibrionia</taxon>
        <taxon>Desulfovibrionales</taxon>
        <taxon>Desulfovibrionaceae</taxon>
        <taxon>Desulfolutivibrio</taxon>
    </lineage>
</organism>
<dbReference type="Pfam" id="PF00512">
    <property type="entry name" value="HisKA"/>
    <property type="match status" value="1"/>
</dbReference>
<feature type="transmembrane region" description="Helical" evidence="4">
    <location>
        <begin position="53"/>
        <end position="73"/>
    </location>
</feature>
<dbReference type="AlphaFoldDB" id="A0A7K3NRF3"/>
<accession>A0A7K3NRF3</accession>
<dbReference type="PANTHER" id="PTHR43065:SF42">
    <property type="entry name" value="TWO-COMPONENT SENSOR PPRA"/>
    <property type="match status" value="1"/>
</dbReference>
<dbReference type="Gene3D" id="1.10.287.130">
    <property type="match status" value="1"/>
</dbReference>
<dbReference type="InterPro" id="IPR005467">
    <property type="entry name" value="His_kinase_dom"/>
</dbReference>
<evidence type="ECO:0000256" key="1">
    <source>
        <dbReference type="ARBA" id="ARBA00000085"/>
    </source>
</evidence>
<dbReference type="Pfam" id="PF02518">
    <property type="entry name" value="HATPase_c"/>
    <property type="match status" value="1"/>
</dbReference>
<keyword evidence="4" id="KW-0472">Membrane</keyword>
<dbReference type="SUPFAM" id="SSF55874">
    <property type="entry name" value="ATPase domain of HSP90 chaperone/DNA topoisomerase II/histidine kinase"/>
    <property type="match status" value="1"/>
</dbReference>
<sequence>MKDEKPRADPTAAAGEPAAAPAGKARPLWLHLIGLPGLTAVAVLSAMVLPIPLAVILALFIASLAAWSAAALASRIRASEQKRCSLDAQLVQSQKLAAIGEMSAGIAHEINNPMAIIAQESDWMTHLMSAPQVTPENMAELRDSLAEIVRQVDRCKAITHNLLNFSRKMEPILQQEHLEKIMEDMVLLVEKEARLKGVSIVRDYDPELAPIATDVPLLRQVILNLLLNAFQAIPGQGAITVSTRPDGPSRVAIAVADTGVGIAPENMPKIFNPFFTTKPPGVGTGLGLSMCHGIVDRLGGAITVESEEGKGSRFTVTLPREGRAFEITT</sequence>
<evidence type="ECO:0000256" key="2">
    <source>
        <dbReference type="ARBA" id="ARBA00012438"/>
    </source>
</evidence>
<name>A0A7K3NRF3_9BACT</name>
<evidence type="ECO:0000256" key="4">
    <source>
        <dbReference type="SAM" id="Phobius"/>
    </source>
</evidence>
<dbReference type="EC" id="2.7.13.3" evidence="2"/>
<keyword evidence="7" id="KW-1185">Reference proteome</keyword>
<keyword evidence="6" id="KW-0808">Transferase</keyword>
<feature type="domain" description="Histidine kinase" evidence="5">
    <location>
        <begin position="105"/>
        <end position="322"/>
    </location>
</feature>
<dbReference type="SUPFAM" id="SSF47384">
    <property type="entry name" value="Homodimeric domain of signal transducing histidine kinase"/>
    <property type="match status" value="1"/>
</dbReference>
<dbReference type="SMART" id="SM00388">
    <property type="entry name" value="HisKA"/>
    <property type="match status" value="1"/>
</dbReference>
<keyword evidence="4" id="KW-1133">Transmembrane helix</keyword>
<dbReference type="EMBL" id="JAAGRQ010000140">
    <property type="protein sequence ID" value="NDY58776.1"/>
    <property type="molecule type" value="Genomic_DNA"/>
</dbReference>
<dbReference type="RefSeq" id="WP_163303841.1">
    <property type="nucleotide sequence ID" value="NZ_JAAGRQ010000140.1"/>
</dbReference>
<dbReference type="PRINTS" id="PR00344">
    <property type="entry name" value="BCTRLSENSOR"/>
</dbReference>
<keyword evidence="6" id="KW-0418">Kinase</keyword>
<comment type="catalytic activity">
    <reaction evidence="1">
        <text>ATP + protein L-histidine = ADP + protein N-phospho-L-histidine.</text>
        <dbReference type="EC" id="2.7.13.3"/>
    </reaction>
</comment>
<dbReference type="PANTHER" id="PTHR43065">
    <property type="entry name" value="SENSOR HISTIDINE KINASE"/>
    <property type="match status" value="1"/>
</dbReference>
<dbReference type="InterPro" id="IPR003661">
    <property type="entry name" value="HisK_dim/P_dom"/>
</dbReference>
<dbReference type="InterPro" id="IPR036890">
    <property type="entry name" value="HATPase_C_sf"/>
</dbReference>
<dbReference type="InterPro" id="IPR036097">
    <property type="entry name" value="HisK_dim/P_sf"/>
</dbReference>
<dbReference type="Gene3D" id="3.30.565.10">
    <property type="entry name" value="Histidine kinase-like ATPase, C-terminal domain"/>
    <property type="match status" value="1"/>
</dbReference>
<keyword evidence="3" id="KW-0597">Phosphoprotein</keyword>
<evidence type="ECO:0000259" key="5">
    <source>
        <dbReference type="PROSITE" id="PS50109"/>
    </source>
</evidence>
<dbReference type="SMART" id="SM00387">
    <property type="entry name" value="HATPase_c"/>
    <property type="match status" value="1"/>
</dbReference>
<dbReference type="InterPro" id="IPR004358">
    <property type="entry name" value="Sig_transdc_His_kin-like_C"/>
</dbReference>
<dbReference type="InterPro" id="IPR003594">
    <property type="entry name" value="HATPase_dom"/>
</dbReference>
<proteinExistence type="predicted"/>
<dbReference type="GO" id="GO:0000155">
    <property type="term" value="F:phosphorelay sensor kinase activity"/>
    <property type="evidence" value="ECO:0007669"/>
    <property type="project" value="InterPro"/>
</dbReference>
<keyword evidence="4" id="KW-0812">Transmembrane</keyword>
<evidence type="ECO:0000256" key="3">
    <source>
        <dbReference type="ARBA" id="ARBA00022553"/>
    </source>
</evidence>
<protein>
    <recommendedName>
        <fullName evidence="2">histidine kinase</fullName>
        <ecNumber evidence="2">2.7.13.3</ecNumber>
    </recommendedName>
</protein>
<feature type="transmembrane region" description="Helical" evidence="4">
    <location>
        <begin position="28"/>
        <end position="47"/>
    </location>
</feature>
<gene>
    <name evidence="6" type="ORF">G3N56_18730</name>
</gene>
<reference evidence="6 7" key="1">
    <citation type="submission" date="2020-02" db="EMBL/GenBank/DDBJ databases">
        <title>Comparative genomics of sulfur disproportionating microorganisms.</title>
        <authorList>
            <person name="Ward L.M."/>
            <person name="Bertran E."/>
            <person name="Johnston D.T."/>
        </authorList>
    </citation>
    <scope>NUCLEOTIDE SEQUENCE [LARGE SCALE GENOMIC DNA]</scope>
    <source>
        <strain evidence="6 7">DSM 3696</strain>
    </source>
</reference>
<dbReference type="Proteomes" id="UP000469724">
    <property type="component" value="Unassembled WGS sequence"/>
</dbReference>
<evidence type="ECO:0000313" key="7">
    <source>
        <dbReference type="Proteomes" id="UP000469724"/>
    </source>
</evidence>
<evidence type="ECO:0000313" key="6">
    <source>
        <dbReference type="EMBL" id="NDY58776.1"/>
    </source>
</evidence>